<keyword evidence="2" id="KW-0547">Nucleotide-binding</keyword>
<dbReference type="Pfam" id="PF00350">
    <property type="entry name" value="Dynamin_N"/>
    <property type="match status" value="1"/>
</dbReference>
<dbReference type="AlphaFoldDB" id="A0A5J4RUZ5"/>
<evidence type="ECO:0000256" key="6">
    <source>
        <dbReference type="SAM" id="Coils"/>
    </source>
</evidence>
<comment type="caution">
    <text evidence="8">The sequence shown here is derived from an EMBL/GenBank/DDBJ whole genome shotgun (WGS) entry which is preliminary data.</text>
</comment>
<feature type="coiled-coil region" evidence="6">
    <location>
        <begin position="17"/>
        <end position="177"/>
    </location>
</feature>
<keyword evidence="3" id="KW-0378">Hydrolase</keyword>
<dbReference type="InterPro" id="IPR027417">
    <property type="entry name" value="P-loop_NTPase"/>
</dbReference>
<gene>
    <name evidence="8" type="ORF">EZS27_015070</name>
</gene>
<dbReference type="EMBL" id="SNRY01000760">
    <property type="protein sequence ID" value="KAA6336793.1"/>
    <property type="molecule type" value="Genomic_DNA"/>
</dbReference>
<dbReference type="InterPro" id="IPR045063">
    <property type="entry name" value="Dynamin_N"/>
</dbReference>
<dbReference type="GO" id="GO:0016020">
    <property type="term" value="C:membrane"/>
    <property type="evidence" value="ECO:0007669"/>
    <property type="project" value="UniProtKB-SubCell"/>
</dbReference>
<dbReference type="Gene3D" id="3.40.50.300">
    <property type="entry name" value="P-loop containing nucleotide triphosphate hydrolases"/>
    <property type="match status" value="1"/>
</dbReference>
<evidence type="ECO:0000256" key="3">
    <source>
        <dbReference type="ARBA" id="ARBA00022801"/>
    </source>
</evidence>
<dbReference type="PANTHER" id="PTHR10465">
    <property type="entry name" value="TRANSMEMBRANE GTPASE FZO1"/>
    <property type="match status" value="1"/>
</dbReference>
<evidence type="ECO:0000313" key="8">
    <source>
        <dbReference type="EMBL" id="KAA6336793.1"/>
    </source>
</evidence>
<keyword evidence="4" id="KW-0342">GTP-binding</keyword>
<protein>
    <submittedName>
        <fullName evidence="8">GTPase Der</fullName>
    </submittedName>
</protein>
<feature type="domain" description="Dynamin N-terminal" evidence="7">
    <location>
        <begin position="253"/>
        <end position="415"/>
    </location>
</feature>
<proteinExistence type="predicted"/>
<evidence type="ECO:0000259" key="7">
    <source>
        <dbReference type="Pfam" id="PF00350"/>
    </source>
</evidence>
<sequence length="624" mass="72227">MANWFRKLFGRTKSSPIQTTQAEVDVKTRELEALNKEKDAGIERLRKEIEIERLKREIAEVKANLKSAPEKPEAEVDFQPPVSDEYLDSLRSQLTEKETLIKTLKKELADKEDEIDDKKFDLNAAKKKLDESKKENSELKNSLRDIENEYTAKSQELDKVKAEAKEIEEELGIKKQSLGFVGEILNAKEADSRDAIEIKEKTEAVIQFVENNVCDIFRETSSLETKDYKELCEDIWKWGNFERKTWLKGKTVVAFVGEFSAGKTSIVNRILSQDKEDTKFTLPVSSAPTTAIATYISAGHETSVQFTDSDENLKNMRLKTFMEFSKASLDKINLSKLVRHFVVKYNNQHLNNLSILDTPGFSSNDHEDEIRTTKVVKEADALFWVVDAHTGEVNDRSVQIIKKHLEGISLFIVINKVDGKSPNERDQIKRKVQQTMEKNGIQVRQYIEFSKKEPLNTMMNVISTILPRKQDNNILDEIKGFSDKLIKEYEEEITSAQKEIRDYQTQINEAESIIDTNPKEKDIRIEEWNNNLDRMGELIGNTFFGSGGNKIKDPERYWELDARKAEIFNEVMDLYSEFADARENWQINTQNKLECEQNVKELRKYIQDIKQLNSKFNELTKPFN</sequence>
<feature type="coiled-coil region" evidence="6">
    <location>
        <begin position="486"/>
        <end position="513"/>
    </location>
</feature>
<organism evidence="8">
    <name type="scientific">termite gut metagenome</name>
    <dbReference type="NCBI Taxonomy" id="433724"/>
    <lineage>
        <taxon>unclassified sequences</taxon>
        <taxon>metagenomes</taxon>
        <taxon>organismal metagenomes</taxon>
    </lineage>
</organism>
<evidence type="ECO:0000256" key="4">
    <source>
        <dbReference type="ARBA" id="ARBA00023134"/>
    </source>
</evidence>
<dbReference type="GO" id="GO:0003924">
    <property type="term" value="F:GTPase activity"/>
    <property type="evidence" value="ECO:0007669"/>
    <property type="project" value="InterPro"/>
</dbReference>
<accession>A0A5J4RUZ5</accession>
<evidence type="ECO:0000256" key="2">
    <source>
        <dbReference type="ARBA" id="ARBA00022741"/>
    </source>
</evidence>
<dbReference type="SUPFAM" id="SSF52540">
    <property type="entry name" value="P-loop containing nucleoside triphosphate hydrolases"/>
    <property type="match status" value="1"/>
</dbReference>
<comment type="subcellular location">
    <subcellularLocation>
        <location evidence="1">Membrane</location>
    </subcellularLocation>
</comment>
<reference evidence="8" key="1">
    <citation type="submission" date="2019-03" db="EMBL/GenBank/DDBJ databases">
        <title>Single cell metagenomics reveals metabolic interactions within the superorganism composed of flagellate Streblomastix strix and complex community of Bacteroidetes bacteria on its surface.</title>
        <authorList>
            <person name="Treitli S.C."/>
            <person name="Kolisko M."/>
            <person name="Husnik F."/>
            <person name="Keeling P."/>
            <person name="Hampl V."/>
        </authorList>
    </citation>
    <scope>NUCLEOTIDE SEQUENCE</scope>
    <source>
        <strain evidence="8">STM</strain>
    </source>
</reference>
<evidence type="ECO:0000256" key="5">
    <source>
        <dbReference type="ARBA" id="ARBA00023136"/>
    </source>
</evidence>
<name>A0A5J4RUZ5_9ZZZZ</name>
<dbReference type="InterPro" id="IPR027094">
    <property type="entry name" value="Mitofusin_fam"/>
</dbReference>
<dbReference type="GO" id="GO:0005525">
    <property type="term" value="F:GTP binding"/>
    <property type="evidence" value="ECO:0007669"/>
    <property type="project" value="UniProtKB-KW"/>
</dbReference>
<keyword evidence="6" id="KW-0175">Coiled coil</keyword>
<dbReference type="PANTHER" id="PTHR10465:SF0">
    <property type="entry name" value="SARCALUMENIN"/>
    <property type="match status" value="1"/>
</dbReference>
<evidence type="ECO:0000256" key="1">
    <source>
        <dbReference type="ARBA" id="ARBA00004370"/>
    </source>
</evidence>
<keyword evidence="5" id="KW-0472">Membrane</keyword>